<evidence type="ECO:0000313" key="5">
    <source>
        <dbReference type="Proteomes" id="UP000050491"/>
    </source>
</evidence>
<dbReference type="NCBIfam" id="NF010643">
    <property type="entry name" value="PRK14040.1"/>
    <property type="match status" value="1"/>
</dbReference>
<dbReference type="GO" id="GO:0006814">
    <property type="term" value="P:sodium ion transport"/>
    <property type="evidence" value="ECO:0007669"/>
    <property type="project" value="InterPro"/>
</dbReference>
<proteinExistence type="predicted"/>
<dbReference type="FunFam" id="2.40.50.100:FF:000003">
    <property type="entry name" value="Acetyl-CoA carboxylase biotin carboxyl carrier protein"/>
    <property type="match status" value="1"/>
</dbReference>
<dbReference type="InterPro" id="IPR003379">
    <property type="entry name" value="Carboxylase_cons_dom"/>
</dbReference>
<keyword evidence="1" id="KW-0092">Biotin</keyword>
<sequence length="593" mass="64607">MSKPLAITDVVLRDAHQSLFATRMRIEDMLPIAAELDKVGYWSLETWGGATFDACIRFLGEDPWERLRALKKAMPNTPMQMLLRGQNLLGYRHYADDVVEKFVERAHANGMDVFRIFDAMNDVRNFQKAVKATIDVGAHAQGTLSYTTSPVHNTQTWVDLAKRLEDLGCHSLCIKDMSGLLKPYEAEELITRIKQSCAVPLALHCHATTGLSTATAVKAVEAGIDILDTAISSMSQTYGHTPTETVVAMLQETPRDTQLKLEQLEPIAAYFRDVRKKYAKFEGQLKGVDSRILIAQVPGGMLTNMESQLKEQGAAHRIDEVLEEIPRVRQDLGFIPLVTPTSQIVGSQAVINVLTGERYKSITKETAGVLKGEYGATPASVNAELQARVLDGSQAITCRPADLLQDELEHLTKELLEKAQAEKITLADVQVDDVLTYALFPQVGLKFLKNRHNPEAFEPAPGKEPALTVAPTTKPAAGIESYSVKVDGVVYDVEVGPQGQLTSVVPAAQKAASQPVIPTSSQSTEAVAAPLAGTIFKIEVEQGTEVAEGDVLIVLEAMKMETEIRAARNGVVHELHVKEGDSVRVGASLLSLA</sequence>
<accession>A0A0Q0PWS8</accession>
<dbReference type="Pfam" id="PF02436">
    <property type="entry name" value="PYC_OADA"/>
    <property type="match status" value="1"/>
</dbReference>
<dbReference type="NCBIfam" id="TIGR01108">
    <property type="entry name" value="oadA"/>
    <property type="match status" value="1"/>
</dbReference>
<dbReference type="GO" id="GO:0006094">
    <property type="term" value="P:gluconeogenesis"/>
    <property type="evidence" value="ECO:0007669"/>
    <property type="project" value="TreeGrafter"/>
</dbReference>
<evidence type="ECO:0000256" key="1">
    <source>
        <dbReference type="ARBA" id="ARBA00023267"/>
    </source>
</evidence>
<dbReference type="CDD" id="cd06850">
    <property type="entry name" value="biotinyl_domain"/>
    <property type="match status" value="1"/>
</dbReference>
<dbReference type="PROSITE" id="PS00188">
    <property type="entry name" value="BIOTIN"/>
    <property type="match status" value="1"/>
</dbReference>
<evidence type="ECO:0000313" key="4">
    <source>
        <dbReference type="EMBL" id="KQB04074.1"/>
    </source>
</evidence>
<dbReference type="Pfam" id="PF00682">
    <property type="entry name" value="HMGL-like"/>
    <property type="match status" value="1"/>
</dbReference>
<dbReference type="GO" id="GO:0005737">
    <property type="term" value="C:cytoplasm"/>
    <property type="evidence" value="ECO:0007669"/>
    <property type="project" value="TreeGrafter"/>
</dbReference>
<organism evidence="4 5">
    <name type="scientific">Vibrio metoecus</name>
    <dbReference type="NCBI Taxonomy" id="1481663"/>
    <lineage>
        <taxon>Bacteria</taxon>
        <taxon>Pseudomonadati</taxon>
        <taxon>Pseudomonadota</taxon>
        <taxon>Gammaproteobacteria</taxon>
        <taxon>Vibrionales</taxon>
        <taxon>Vibrionaceae</taxon>
        <taxon>Vibrio</taxon>
    </lineage>
</organism>
<dbReference type="PANTHER" id="PTHR43778">
    <property type="entry name" value="PYRUVATE CARBOXYLASE"/>
    <property type="match status" value="1"/>
</dbReference>
<feature type="domain" description="Lipoyl-binding" evidence="2">
    <location>
        <begin position="518"/>
        <end position="593"/>
    </location>
</feature>
<gene>
    <name evidence="4" type="ORF">XV92_02365</name>
</gene>
<dbReference type="InterPro" id="IPR000089">
    <property type="entry name" value="Biotin_lipoyl"/>
</dbReference>
<dbReference type="SUPFAM" id="SSF51230">
    <property type="entry name" value="Single hybrid motif"/>
    <property type="match status" value="1"/>
</dbReference>
<dbReference type="RefSeq" id="WP_055064080.1">
    <property type="nucleotide sequence ID" value="NZ_LBGP01000004.1"/>
</dbReference>
<dbReference type="InterPro" id="IPR011053">
    <property type="entry name" value="Single_hybrid_motif"/>
</dbReference>
<reference evidence="4 5" key="1">
    <citation type="journal article" date="2015" name="Genome Biol. Evol.">
        <title>The Dynamics of Genetic Interactions between Vibrio metoecus and Vibrio cholerae, Two Close Relatives Co-Occurring in the Environment.</title>
        <authorList>
            <person name="Orata F.D."/>
            <person name="Kirchberger P.C."/>
            <person name="Meheust R."/>
            <person name="Barlow E.J."/>
            <person name="Tarr C.L."/>
            <person name="Boucher Y."/>
        </authorList>
    </citation>
    <scope>NUCLEOTIDE SEQUENCE [LARGE SCALE GENOMIC DNA]</scope>
    <source>
        <strain evidence="4 5">YB5B04</strain>
    </source>
</reference>
<dbReference type="InterPro" id="IPR055268">
    <property type="entry name" value="PCB-like"/>
</dbReference>
<dbReference type="InterPro" id="IPR013785">
    <property type="entry name" value="Aldolase_TIM"/>
</dbReference>
<dbReference type="SUPFAM" id="SSF89000">
    <property type="entry name" value="post-HMGL domain-like"/>
    <property type="match status" value="1"/>
</dbReference>
<dbReference type="InterPro" id="IPR005776">
    <property type="entry name" value="OadA"/>
</dbReference>
<protein>
    <submittedName>
        <fullName evidence="4">Oxaloacetate decarboxylase</fullName>
    </submittedName>
</protein>
<dbReference type="Gene3D" id="3.20.20.70">
    <property type="entry name" value="Aldolase class I"/>
    <property type="match status" value="1"/>
</dbReference>
<evidence type="ECO:0000259" key="3">
    <source>
        <dbReference type="PROSITE" id="PS50991"/>
    </source>
</evidence>
<evidence type="ECO:0000259" key="2">
    <source>
        <dbReference type="PROSITE" id="PS50968"/>
    </source>
</evidence>
<dbReference type="PATRIC" id="fig|1481663.12.peg.2972"/>
<dbReference type="FunFam" id="3.20.20.70:FF:000194">
    <property type="entry name" value="Oxaloacetate decarboxylase alpha subunit"/>
    <property type="match status" value="1"/>
</dbReference>
<name>A0A0Q0PWS8_VIBMT</name>
<dbReference type="NCBIfam" id="NF006761">
    <property type="entry name" value="PRK09282.1"/>
    <property type="match status" value="1"/>
</dbReference>
<dbReference type="InterPro" id="IPR001882">
    <property type="entry name" value="Biotin_BS"/>
</dbReference>
<comment type="caution">
    <text evidence="4">The sequence shown here is derived from an EMBL/GenBank/DDBJ whole genome shotgun (WGS) entry which is preliminary data.</text>
</comment>
<feature type="domain" description="Pyruvate carboxyltransferase" evidence="3">
    <location>
        <begin position="5"/>
        <end position="265"/>
    </location>
</feature>
<dbReference type="GO" id="GO:0008948">
    <property type="term" value="F:oxaloacetate decarboxylase activity"/>
    <property type="evidence" value="ECO:0007669"/>
    <property type="project" value="InterPro"/>
</dbReference>
<dbReference type="Pfam" id="PF00364">
    <property type="entry name" value="Biotin_lipoyl"/>
    <property type="match status" value="1"/>
</dbReference>
<dbReference type="InterPro" id="IPR000891">
    <property type="entry name" value="PYR_CT"/>
</dbReference>
<dbReference type="OrthoDB" id="9760256at2"/>
<dbReference type="AlphaFoldDB" id="A0A0Q0PWS8"/>
<dbReference type="CDD" id="cd07937">
    <property type="entry name" value="DRE_TIM_PC_TC_5S"/>
    <property type="match status" value="1"/>
</dbReference>
<dbReference type="EMBL" id="LBGP01000004">
    <property type="protein sequence ID" value="KQB04074.1"/>
    <property type="molecule type" value="Genomic_DNA"/>
</dbReference>
<dbReference type="GO" id="GO:0004736">
    <property type="term" value="F:pyruvate carboxylase activity"/>
    <property type="evidence" value="ECO:0007669"/>
    <property type="project" value="UniProtKB-ARBA"/>
</dbReference>
<dbReference type="PROSITE" id="PS50968">
    <property type="entry name" value="BIOTINYL_LIPOYL"/>
    <property type="match status" value="1"/>
</dbReference>
<dbReference type="SUPFAM" id="SSF51569">
    <property type="entry name" value="Aldolase"/>
    <property type="match status" value="1"/>
</dbReference>
<dbReference type="Gene3D" id="2.40.50.100">
    <property type="match status" value="1"/>
</dbReference>
<dbReference type="PANTHER" id="PTHR43778:SF2">
    <property type="entry name" value="PYRUVATE CARBOXYLASE, MITOCHONDRIAL"/>
    <property type="match status" value="1"/>
</dbReference>
<dbReference type="Proteomes" id="UP000050491">
    <property type="component" value="Unassembled WGS sequence"/>
</dbReference>
<dbReference type="PROSITE" id="PS50991">
    <property type="entry name" value="PYR_CT"/>
    <property type="match status" value="1"/>
</dbReference>